<comment type="caution">
    <text evidence="2">The sequence shown here is derived from an EMBL/GenBank/DDBJ whole genome shotgun (WGS) entry which is preliminary data.</text>
</comment>
<keyword evidence="1" id="KW-0812">Transmembrane</keyword>
<dbReference type="EMBL" id="PIPR01000001">
    <property type="protein sequence ID" value="RUO41829.1"/>
    <property type="molecule type" value="Genomic_DNA"/>
</dbReference>
<dbReference type="RefSeq" id="WP_169930559.1">
    <property type="nucleotide sequence ID" value="NZ_PIPR01000001.1"/>
</dbReference>
<dbReference type="InterPro" id="IPR045584">
    <property type="entry name" value="Pilin-like"/>
</dbReference>
<dbReference type="Pfam" id="PF07963">
    <property type="entry name" value="N_methyl"/>
    <property type="match status" value="1"/>
</dbReference>
<keyword evidence="1" id="KW-1133">Transmembrane helix</keyword>
<proteinExistence type="predicted"/>
<dbReference type="Gene3D" id="3.30.700.10">
    <property type="entry name" value="Glycoprotein, Type 4 Pilin"/>
    <property type="match status" value="1"/>
</dbReference>
<organism evidence="2 3">
    <name type="scientific">Pseudidiomarina aestuarii</name>
    <dbReference type="NCBI Taxonomy" id="624146"/>
    <lineage>
        <taxon>Bacteria</taxon>
        <taxon>Pseudomonadati</taxon>
        <taxon>Pseudomonadota</taxon>
        <taxon>Gammaproteobacteria</taxon>
        <taxon>Alteromonadales</taxon>
        <taxon>Idiomarinaceae</taxon>
        <taxon>Pseudidiomarina</taxon>
    </lineage>
</organism>
<keyword evidence="3" id="KW-1185">Reference proteome</keyword>
<gene>
    <name evidence="2" type="ORF">CWE22_06660</name>
</gene>
<accession>A0A7Z7EUH9</accession>
<dbReference type="SUPFAM" id="SSF54523">
    <property type="entry name" value="Pili subunits"/>
    <property type="match status" value="1"/>
</dbReference>
<dbReference type="PROSITE" id="PS00409">
    <property type="entry name" value="PROKAR_NTER_METHYL"/>
    <property type="match status" value="1"/>
</dbReference>
<dbReference type="InterPro" id="IPR012902">
    <property type="entry name" value="N_methyl_site"/>
</dbReference>
<evidence type="ECO:0000313" key="2">
    <source>
        <dbReference type="EMBL" id="RUO41829.1"/>
    </source>
</evidence>
<evidence type="ECO:0000256" key="1">
    <source>
        <dbReference type="SAM" id="Phobius"/>
    </source>
</evidence>
<keyword evidence="1" id="KW-0472">Membrane</keyword>
<evidence type="ECO:0000313" key="3">
    <source>
        <dbReference type="Proteomes" id="UP000287766"/>
    </source>
</evidence>
<name>A0A7Z7EUH9_9GAMM</name>
<dbReference type="AlphaFoldDB" id="A0A7Z7EUH9"/>
<reference evidence="3" key="1">
    <citation type="journal article" date="2018" name="Front. Microbiol.">
        <title>Genome-Based Analysis Reveals the Taxonomy and Diversity of the Family Idiomarinaceae.</title>
        <authorList>
            <person name="Liu Y."/>
            <person name="Lai Q."/>
            <person name="Shao Z."/>
        </authorList>
    </citation>
    <scope>NUCLEOTIDE SEQUENCE [LARGE SCALE GENOMIC DNA]</scope>
    <source>
        <strain evidence="3">KYW314</strain>
    </source>
</reference>
<dbReference type="NCBIfam" id="TIGR02532">
    <property type="entry name" value="IV_pilin_GFxxxE"/>
    <property type="match status" value="1"/>
</dbReference>
<sequence length="191" mass="19665">MNSQKGFTLIELIIVIVVLGILAVTAAPQFINFGGDAREGTLQKIQASMISAGDIIYGKASIDGIENDGIDDNGTAGDTTDDTYPSTDGYDVIYGYPAPTAAGIISALNLSSGDWDIVYSVDQTDPASDPAVGDSVKISPVGRNSDDDGAAAVAPATAGVDFDEVVSCYIEYTGPADSDSQPVITITNLDC</sequence>
<protein>
    <submittedName>
        <fullName evidence="2">Type II secretory pathway, pseudopilin</fullName>
    </submittedName>
</protein>
<feature type="transmembrane region" description="Helical" evidence="1">
    <location>
        <begin position="12"/>
        <end position="31"/>
    </location>
</feature>
<dbReference type="Proteomes" id="UP000287766">
    <property type="component" value="Unassembled WGS sequence"/>
</dbReference>